<accession>A0A5M5Q982</accession>
<evidence type="ECO:0000313" key="1">
    <source>
        <dbReference type="EMBL" id="KAA4745804.1"/>
    </source>
</evidence>
<proteinExistence type="predicted"/>
<gene>
    <name evidence="1" type="ORF">F3B44_24745</name>
</gene>
<organism evidence="1 2">
    <name type="scientific">Bacteroides fragilis</name>
    <dbReference type="NCBI Taxonomy" id="817"/>
    <lineage>
        <taxon>Bacteria</taxon>
        <taxon>Pseudomonadati</taxon>
        <taxon>Bacteroidota</taxon>
        <taxon>Bacteroidia</taxon>
        <taxon>Bacteroidales</taxon>
        <taxon>Bacteroidaceae</taxon>
        <taxon>Bacteroides</taxon>
    </lineage>
</organism>
<dbReference type="Proteomes" id="UP000479773">
    <property type="component" value="Unassembled WGS sequence"/>
</dbReference>
<dbReference type="RefSeq" id="WP_032561017.1">
    <property type="nucleotide sequence ID" value="NZ_BAABYZ010000001.1"/>
</dbReference>
<dbReference type="InterPro" id="IPR046904">
    <property type="entry name" value="ABC-3C_MC2"/>
</dbReference>
<comment type="caution">
    <text evidence="1">The sequence shown here is derived from an EMBL/GenBank/DDBJ whole genome shotgun (WGS) entry which is preliminary data.</text>
</comment>
<dbReference type="Pfam" id="PF20288">
    <property type="entry name" value="MC2"/>
    <property type="match status" value="1"/>
</dbReference>
<dbReference type="EMBL" id="VWEQ01000100">
    <property type="protein sequence ID" value="KAA4745804.1"/>
    <property type="molecule type" value="Genomic_DNA"/>
</dbReference>
<dbReference type="AlphaFoldDB" id="A0A5M5Q982"/>
<name>A0A5M5Q982_BACFG</name>
<evidence type="ECO:0000313" key="2">
    <source>
        <dbReference type="Proteomes" id="UP000479773"/>
    </source>
</evidence>
<sequence>MGKEKNKIAVLNNPIEHAIKIIVALKCAMTPLTRDRLVAYEYFALHLTDLNKNAESLFPQIPYRACTYVCNHTDITMALEILLSRDLIKYAIKNDRLCYTLTEAGILFEEYLQNEYKQRLTIMMVEVVSLLKNKSDADIQEYVEQNIGKWGSEFEREYILIKDVNHG</sequence>
<protein>
    <submittedName>
        <fullName evidence="1">Uncharacterized protein</fullName>
    </submittedName>
</protein>
<reference evidence="1 2" key="1">
    <citation type="journal article" date="2019" name="Nat. Med.">
        <title>A library of human gut bacterial isolates paired with longitudinal multiomics data enables mechanistic microbiome research.</title>
        <authorList>
            <person name="Poyet M."/>
            <person name="Groussin M."/>
            <person name="Gibbons S.M."/>
            <person name="Avila-Pacheco J."/>
            <person name="Jiang X."/>
            <person name="Kearney S.M."/>
            <person name="Perrotta A.R."/>
            <person name="Berdy B."/>
            <person name="Zhao S."/>
            <person name="Lieberman T.D."/>
            <person name="Swanson P.K."/>
            <person name="Smith M."/>
            <person name="Roesemann S."/>
            <person name="Alexander J.E."/>
            <person name="Rich S.A."/>
            <person name="Livny J."/>
            <person name="Vlamakis H."/>
            <person name="Clish C."/>
            <person name="Bullock K."/>
            <person name="Deik A."/>
            <person name="Scott J."/>
            <person name="Pierce K.A."/>
            <person name="Xavier R.J."/>
            <person name="Alm E.J."/>
        </authorList>
    </citation>
    <scope>NUCLEOTIDE SEQUENCE [LARGE SCALE GENOMIC DNA]</scope>
    <source>
        <strain evidence="1 2">BIOML-A106</strain>
    </source>
</reference>